<accession>A0A5S9IHN1</accession>
<dbReference type="InterPro" id="IPR020057">
    <property type="entry name" value="Ribosomal_bL25_b-dom"/>
</dbReference>
<keyword evidence="1 5" id="KW-0699">rRNA-binding</keyword>
<dbReference type="PANTHER" id="PTHR33284">
    <property type="entry name" value="RIBOSOMAL PROTEIN L25/GLN-TRNA SYNTHETASE, ANTI-CODON-BINDING DOMAIN-CONTAINING PROTEIN"/>
    <property type="match status" value="1"/>
</dbReference>
<evidence type="ECO:0000256" key="1">
    <source>
        <dbReference type="ARBA" id="ARBA00022730"/>
    </source>
</evidence>
<dbReference type="GO" id="GO:0022625">
    <property type="term" value="C:cytosolic large ribosomal subunit"/>
    <property type="evidence" value="ECO:0007669"/>
    <property type="project" value="TreeGrafter"/>
</dbReference>
<gene>
    <name evidence="5" type="primary">rplY</name>
    <name evidence="5" type="synonym">ctc</name>
    <name evidence="8" type="ORF">UABAM_00173</name>
</gene>
<evidence type="ECO:0000259" key="7">
    <source>
        <dbReference type="Pfam" id="PF14693"/>
    </source>
</evidence>
<comment type="subunit">
    <text evidence="5">Part of the 50S ribosomal subunit; part of the 5S rRNA/L5/L18/L25 subcomplex. Contacts the 5S rRNA. Binds to the 5S rRNA independently of L5 and L18.</text>
</comment>
<dbReference type="GO" id="GO:0008097">
    <property type="term" value="F:5S rRNA binding"/>
    <property type="evidence" value="ECO:0007669"/>
    <property type="project" value="InterPro"/>
</dbReference>
<reference evidence="8 9" key="1">
    <citation type="submission" date="2019-08" db="EMBL/GenBank/DDBJ databases">
        <title>Complete genome sequence of Candidatus Uab amorphum.</title>
        <authorList>
            <person name="Shiratori T."/>
            <person name="Suzuki S."/>
            <person name="Kakizawa Y."/>
            <person name="Ishida K."/>
        </authorList>
    </citation>
    <scope>NUCLEOTIDE SEQUENCE [LARGE SCALE GENOMIC DNA]</scope>
    <source>
        <strain evidence="8 9">SRT547</strain>
    </source>
</reference>
<feature type="domain" description="Large ribosomal subunit protein bL25 beta" evidence="7">
    <location>
        <begin position="97"/>
        <end position="180"/>
    </location>
</feature>
<name>A0A5S9IHN1_UABAM</name>
<dbReference type="Gene3D" id="2.170.120.20">
    <property type="entry name" value="Ribosomal protein L25, beta domain"/>
    <property type="match status" value="1"/>
</dbReference>
<dbReference type="GO" id="GO:0003735">
    <property type="term" value="F:structural constituent of ribosome"/>
    <property type="evidence" value="ECO:0007669"/>
    <property type="project" value="InterPro"/>
</dbReference>
<dbReference type="Pfam" id="PF14693">
    <property type="entry name" value="Ribosomal_TL5_C"/>
    <property type="match status" value="1"/>
</dbReference>
<dbReference type="AlphaFoldDB" id="A0A5S9IHN1"/>
<keyword evidence="3 5" id="KW-0689">Ribosomal protein</keyword>
<proteinExistence type="inferred from homology"/>
<dbReference type="SUPFAM" id="SSF50715">
    <property type="entry name" value="Ribosomal protein L25-like"/>
    <property type="match status" value="1"/>
</dbReference>
<dbReference type="Pfam" id="PF01386">
    <property type="entry name" value="Ribosomal_L25p"/>
    <property type="match status" value="1"/>
</dbReference>
<evidence type="ECO:0000256" key="4">
    <source>
        <dbReference type="ARBA" id="ARBA00023274"/>
    </source>
</evidence>
<dbReference type="RefSeq" id="WP_173013058.1">
    <property type="nucleotide sequence ID" value="NZ_AP019860.1"/>
</dbReference>
<dbReference type="HAMAP" id="MF_01334">
    <property type="entry name" value="Ribosomal_bL25_CTC"/>
    <property type="match status" value="1"/>
</dbReference>
<dbReference type="PANTHER" id="PTHR33284:SF1">
    <property type="entry name" value="RIBOSOMAL PROTEIN L25_GLN-TRNA SYNTHETASE, ANTI-CODON-BINDING DOMAIN-CONTAINING PROTEIN"/>
    <property type="match status" value="1"/>
</dbReference>
<dbReference type="Gene3D" id="2.40.240.10">
    <property type="entry name" value="Ribosomal Protein L25, Chain P"/>
    <property type="match status" value="1"/>
</dbReference>
<dbReference type="InterPro" id="IPR029751">
    <property type="entry name" value="Ribosomal_L25_dom"/>
</dbReference>
<dbReference type="Proteomes" id="UP000326354">
    <property type="component" value="Chromosome"/>
</dbReference>
<dbReference type="KEGG" id="uam:UABAM_00173"/>
<feature type="domain" description="Large ribosomal subunit protein bL25 L25" evidence="6">
    <location>
        <begin position="5"/>
        <end position="89"/>
    </location>
</feature>
<sequence>MSVPLSIKQRSLIGSNACKRVRQSGDVPGVLYGEKKESLHIQFSNEDFVTYQRQKDRILALQMDGKEQEAIVQKVQYDSFGDEVVHVDFLRISSDKEITVPVELDFKGTPKGIQFGGATNIRLKKVNVTCLPSDIPKSITVDISGLDISEQLRVKDLGSSDKYKVANHSETMLVIVRPPRKAKGKTAAEGEEEK</sequence>
<comment type="similarity">
    <text evidence="5">Belongs to the bacterial ribosomal protein bL25 family. CTC subfamily.</text>
</comment>
<dbReference type="InterPro" id="IPR011035">
    <property type="entry name" value="Ribosomal_bL25/Gln-tRNA_synth"/>
</dbReference>
<dbReference type="InterPro" id="IPR020930">
    <property type="entry name" value="Ribosomal_uL5_bac-type"/>
</dbReference>
<comment type="function">
    <text evidence="5">This is one of the proteins that binds to the 5S RNA in the ribosome where it forms part of the central protuberance.</text>
</comment>
<evidence type="ECO:0000256" key="5">
    <source>
        <dbReference type="HAMAP-Rule" id="MF_01334"/>
    </source>
</evidence>
<dbReference type="CDD" id="cd00495">
    <property type="entry name" value="Ribosomal_L25_TL5_CTC"/>
    <property type="match status" value="1"/>
</dbReference>
<keyword evidence="2 5" id="KW-0694">RNA-binding</keyword>
<evidence type="ECO:0000259" key="6">
    <source>
        <dbReference type="Pfam" id="PF01386"/>
    </source>
</evidence>
<evidence type="ECO:0000256" key="3">
    <source>
        <dbReference type="ARBA" id="ARBA00022980"/>
    </source>
</evidence>
<dbReference type="InterPro" id="IPR001021">
    <property type="entry name" value="Ribosomal_bL25_long"/>
</dbReference>
<keyword evidence="9" id="KW-1185">Reference proteome</keyword>
<evidence type="ECO:0000313" key="8">
    <source>
        <dbReference type="EMBL" id="BBM81834.1"/>
    </source>
</evidence>
<evidence type="ECO:0000313" key="9">
    <source>
        <dbReference type="Proteomes" id="UP000326354"/>
    </source>
</evidence>
<keyword evidence="4 5" id="KW-0687">Ribonucleoprotein</keyword>
<dbReference type="EMBL" id="AP019860">
    <property type="protein sequence ID" value="BBM81834.1"/>
    <property type="molecule type" value="Genomic_DNA"/>
</dbReference>
<protein>
    <recommendedName>
        <fullName evidence="5">Large ribosomal subunit protein bL25</fullName>
    </recommendedName>
    <alternativeName>
        <fullName evidence="5">General stress protein CTC</fullName>
    </alternativeName>
</protein>
<dbReference type="InterPro" id="IPR020056">
    <property type="entry name" value="Rbsml_bL25/Gln-tRNA_synth_N"/>
</dbReference>
<dbReference type="GO" id="GO:0006412">
    <property type="term" value="P:translation"/>
    <property type="evidence" value="ECO:0007669"/>
    <property type="project" value="UniProtKB-UniRule"/>
</dbReference>
<organism evidence="8 9">
    <name type="scientific">Uabimicrobium amorphum</name>
    <dbReference type="NCBI Taxonomy" id="2596890"/>
    <lineage>
        <taxon>Bacteria</taxon>
        <taxon>Pseudomonadati</taxon>
        <taxon>Planctomycetota</taxon>
        <taxon>Candidatus Uabimicrobiia</taxon>
        <taxon>Candidatus Uabimicrobiales</taxon>
        <taxon>Candidatus Uabimicrobiaceae</taxon>
        <taxon>Candidatus Uabimicrobium</taxon>
    </lineage>
</organism>
<evidence type="ECO:0000256" key="2">
    <source>
        <dbReference type="ARBA" id="ARBA00022884"/>
    </source>
</evidence>
<dbReference type="NCBIfam" id="TIGR00731">
    <property type="entry name" value="bL25_bact_ctc"/>
    <property type="match status" value="1"/>
</dbReference>
<dbReference type="InterPro" id="IPR037121">
    <property type="entry name" value="Ribosomal_bL25_C"/>
</dbReference>